<protein>
    <recommendedName>
        <fullName evidence="3">AMP-dependent synthetase/ligase domain-containing protein</fullName>
    </recommendedName>
</protein>
<dbReference type="InterPro" id="IPR020845">
    <property type="entry name" value="AMP-binding_CS"/>
</dbReference>
<dbReference type="GO" id="GO:0016020">
    <property type="term" value="C:membrane"/>
    <property type="evidence" value="ECO:0007669"/>
    <property type="project" value="TreeGrafter"/>
</dbReference>
<dbReference type="PANTHER" id="PTHR43272">
    <property type="entry name" value="LONG-CHAIN-FATTY-ACID--COA LIGASE"/>
    <property type="match status" value="1"/>
</dbReference>
<evidence type="ECO:0000256" key="1">
    <source>
        <dbReference type="ARBA" id="ARBA00022741"/>
    </source>
</evidence>
<gene>
    <name evidence="4" type="ORF">ZYGR_0N06500</name>
</gene>
<accession>A0A1Q3A0W7</accession>
<dbReference type="GO" id="GO:0004467">
    <property type="term" value="F:long-chain fatty acid-CoA ligase activity"/>
    <property type="evidence" value="ECO:0007669"/>
    <property type="project" value="TreeGrafter"/>
</dbReference>
<dbReference type="Pfam" id="PF00501">
    <property type="entry name" value="AMP-binding"/>
    <property type="match status" value="1"/>
</dbReference>
<dbReference type="AlphaFoldDB" id="A0A1Q3A0W7"/>
<keyword evidence="2" id="KW-0067">ATP-binding</keyword>
<dbReference type="EMBL" id="BDGX01000014">
    <property type="protein sequence ID" value="GAV49243.1"/>
    <property type="molecule type" value="Genomic_DNA"/>
</dbReference>
<dbReference type="InterPro" id="IPR042099">
    <property type="entry name" value="ANL_N_sf"/>
</dbReference>
<dbReference type="PANTHER" id="PTHR43272:SF33">
    <property type="entry name" value="AMP-BINDING DOMAIN-CONTAINING PROTEIN-RELATED"/>
    <property type="match status" value="1"/>
</dbReference>
<feature type="domain" description="AMP-dependent synthetase/ligase" evidence="3">
    <location>
        <begin position="129"/>
        <end position="553"/>
    </location>
</feature>
<dbReference type="InterPro" id="IPR000873">
    <property type="entry name" value="AMP-dep_synth/lig_dom"/>
</dbReference>
<dbReference type="GO" id="GO:0005783">
    <property type="term" value="C:endoplasmic reticulum"/>
    <property type="evidence" value="ECO:0007669"/>
    <property type="project" value="TreeGrafter"/>
</dbReference>
<dbReference type="SUPFAM" id="SSF56801">
    <property type="entry name" value="Acetyl-CoA synthetase-like"/>
    <property type="match status" value="1"/>
</dbReference>
<keyword evidence="1" id="KW-0547">Nucleotide-binding</keyword>
<evidence type="ECO:0000256" key="2">
    <source>
        <dbReference type="ARBA" id="ARBA00022840"/>
    </source>
</evidence>
<organism evidence="4 5">
    <name type="scientific">Zygosaccharomyces rouxii</name>
    <dbReference type="NCBI Taxonomy" id="4956"/>
    <lineage>
        <taxon>Eukaryota</taxon>
        <taxon>Fungi</taxon>
        <taxon>Dikarya</taxon>
        <taxon>Ascomycota</taxon>
        <taxon>Saccharomycotina</taxon>
        <taxon>Saccharomycetes</taxon>
        <taxon>Saccharomycetales</taxon>
        <taxon>Saccharomycetaceae</taxon>
        <taxon>Zygosaccharomyces</taxon>
    </lineage>
</organism>
<sequence length="743" mass="82666">MLPAKSKYFTLSDLVETDPRYASAKAQLSPYERGSDEYLLKLMELCPLSHYPSYEEYLAQQAAPVPDSAEAGYGPIYRNVLSPEKQVSCFDISLPSFYHHFLLSTRLWPKNDCLGVRPLDPTTGKYKDHYEFESYERIEERSRHLGSGIMSLVNVKRCKPLNTNDFTVAVLSHNSLEWVLTDLACQAYSLTNTALYDTLGPETSEYIMNLTTAPALLFAKQTISRVISILRNLKYVNTLICIDDLSDQELHVLNTSLLSKRHNTRGEEISFHCLSQVEKIGEITQIPTSPPNLESIYTISFTSGTTGLPKGVSIPQRNATAGLAGALSIFDRGATGDTFMKEICFLPLAHILQRQFLSFDLSTGGALGFLHEPHPMNLVEDLKILKPEYVVLVPRILTRFEAAIKQALERLGIKKEAYESLLSHSPSASPPDATGAKSPDTTAFHQNLIRKTRNLLGLDNCKFLLTGSAPVSVETLKFLGSALGVQLRQGYGLTESFAGMCFGESPDIETGSVGPTSLTCELRLKSVNFMGYDATKGKGEVQMRGPQIFSGYFKRPEETKNAIDDEGWFSTGDVAEIDERGLLRVVDRVKNFFKMSQGEYIAPEKVENIYISSCPLVSQVFAYGDSYRSYLVGVVGIDEEAVKGTLGQKHGSLTPLKGEELVFAINNNVTIKKDLLRLLNSSCDNLQGFEKLHNIHVGIEPLTVEKDLITPTFKIKRSKASKFFEETLTRLYDEGSLIRDERL</sequence>
<evidence type="ECO:0000313" key="4">
    <source>
        <dbReference type="EMBL" id="GAV49243.1"/>
    </source>
</evidence>
<dbReference type="OrthoDB" id="1700726at2759"/>
<dbReference type="eggNOG" id="KOG1256">
    <property type="taxonomic scope" value="Eukaryota"/>
</dbReference>
<proteinExistence type="predicted"/>
<dbReference type="Proteomes" id="UP000187013">
    <property type="component" value="Unassembled WGS sequence"/>
</dbReference>
<evidence type="ECO:0000313" key="5">
    <source>
        <dbReference type="Proteomes" id="UP000187013"/>
    </source>
</evidence>
<dbReference type="Gene3D" id="3.40.50.12780">
    <property type="entry name" value="N-terminal domain of ligase-like"/>
    <property type="match status" value="1"/>
</dbReference>
<evidence type="ECO:0000259" key="3">
    <source>
        <dbReference type="Pfam" id="PF00501"/>
    </source>
</evidence>
<name>A0A1Q3A0W7_ZYGRO</name>
<comment type="caution">
    <text evidence="4">The sequence shown here is derived from an EMBL/GenBank/DDBJ whole genome shotgun (WGS) entry which is preliminary data.</text>
</comment>
<dbReference type="PROSITE" id="PS00455">
    <property type="entry name" value="AMP_BINDING"/>
    <property type="match status" value="1"/>
</dbReference>
<dbReference type="GO" id="GO:0005524">
    <property type="term" value="F:ATP binding"/>
    <property type="evidence" value="ECO:0007669"/>
    <property type="project" value="UniProtKB-KW"/>
</dbReference>
<reference evidence="4 5" key="1">
    <citation type="submission" date="2016-08" db="EMBL/GenBank/DDBJ databases">
        <title>Draft genome sequence of allopolyploid Zygosaccharomyces rouxii.</title>
        <authorList>
            <person name="Watanabe J."/>
            <person name="Uehara K."/>
            <person name="Mogi Y."/>
            <person name="Tsukioka Y."/>
        </authorList>
    </citation>
    <scope>NUCLEOTIDE SEQUENCE [LARGE SCALE GENOMIC DNA]</scope>
    <source>
        <strain evidence="4 5">NBRC 110957</strain>
    </source>
</reference>